<dbReference type="Pfam" id="PF06468">
    <property type="entry name" value="Spond_N"/>
    <property type="match status" value="1"/>
</dbReference>
<feature type="region of interest" description="Disordered" evidence="1">
    <location>
        <begin position="48"/>
        <end position="76"/>
    </location>
</feature>
<dbReference type="EMBL" id="JBHUCZ010000010">
    <property type="protein sequence ID" value="MFD1568118.1"/>
    <property type="molecule type" value="Genomic_DNA"/>
</dbReference>
<dbReference type="PROSITE" id="PS51318">
    <property type="entry name" value="TAT"/>
    <property type="match status" value="1"/>
</dbReference>
<protein>
    <submittedName>
        <fullName evidence="3">Spondin domain-containing protein</fullName>
    </submittedName>
</protein>
<dbReference type="AlphaFoldDB" id="A0ABD6BTV1"/>
<accession>A0ABD6BTV1</accession>
<comment type="caution">
    <text evidence="3">The sequence shown here is derived from an EMBL/GenBank/DDBJ whole genome shotgun (WGS) entry which is preliminary data.</text>
</comment>
<dbReference type="RefSeq" id="WP_267647902.1">
    <property type="nucleotide sequence ID" value="NZ_JANHGR010000002.1"/>
</dbReference>
<dbReference type="InterPro" id="IPR006311">
    <property type="entry name" value="TAT_signal"/>
</dbReference>
<keyword evidence="4" id="KW-1185">Reference proteome</keyword>
<feature type="domain" description="Spondin" evidence="2">
    <location>
        <begin position="95"/>
        <end position="219"/>
    </location>
</feature>
<evidence type="ECO:0000313" key="3">
    <source>
        <dbReference type="EMBL" id="MFD1568118.1"/>
    </source>
</evidence>
<dbReference type="Gene3D" id="2.60.40.2130">
    <property type="entry name" value="F-spondin domain"/>
    <property type="match status" value="1"/>
</dbReference>
<evidence type="ECO:0000313" key="4">
    <source>
        <dbReference type="Proteomes" id="UP001597139"/>
    </source>
</evidence>
<name>A0ABD6BTV1_9EURY</name>
<feature type="region of interest" description="Disordered" evidence="1">
    <location>
        <begin position="242"/>
        <end position="268"/>
    </location>
</feature>
<dbReference type="NCBIfam" id="NF038123">
    <property type="entry name" value="NF038123_dom"/>
    <property type="match status" value="1"/>
</dbReference>
<proteinExistence type="predicted"/>
<gene>
    <name evidence="3" type="ORF">ACFSAU_11490</name>
</gene>
<feature type="compositionally biased region" description="Gly residues" evidence="1">
    <location>
        <begin position="61"/>
        <end position="72"/>
    </location>
</feature>
<organism evidence="3 4">
    <name type="scientific">Halolamina litorea</name>
    <dbReference type="NCBI Taxonomy" id="1515593"/>
    <lineage>
        <taxon>Archaea</taxon>
        <taxon>Methanobacteriati</taxon>
        <taxon>Methanobacteriota</taxon>
        <taxon>Stenosarchaea group</taxon>
        <taxon>Halobacteria</taxon>
        <taxon>Halobacteriales</taxon>
        <taxon>Haloferacaceae</taxon>
    </lineage>
</organism>
<feature type="compositionally biased region" description="Acidic residues" evidence="1">
    <location>
        <begin position="242"/>
        <end position="251"/>
    </location>
</feature>
<evidence type="ECO:0000259" key="2">
    <source>
        <dbReference type="Pfam" id="PF06468"/>
    </source>
</evidence>
<dbReference type="Proteomes" id="UP001597139">
    <property type="component" value="Unassembled WGS sequence"/>
</dbReference>
<dbReference type="InterPro" id="IPR009465">
    <property type="entry name" value="Spondin_N"/>
</dbReference>
<sequence length="289" mass="29713">MTQQPNDTDDRRDDVPTTNDRSSLTRRGALAAGGLTLAGGALGTGVVAASQENGNGDENGDGNGDGNGGNGGNAARNYRVTVMNNTPGQPFTPPAVAAHQPSVEVFSVGDPANEATQQLAENGNLGPLAQLIEETNAIRGAAVGEAPLVPKDDPGDTGNPYFTTLDLAADASATHLTFVSMLVATNDGIVGLDTVPLPEAVNESRTYYANGYDVGTEENTEEFADLVPPAKTLIVGGEAEGTVESDPDLAEDGVITPHPGIQGTGDLDPDVYDWSEPAAMVQVERVESD</sequence>
<reference evidence="3 4" key="1">
    <citation type="journal article" date="2019" name="Int. J. Syst. Evol. Microbiol.">
        <title>The Global Catalogue of Microorganisms (GCM) 10K type strain sequencing project: providing services to taxonomists for standard genome sequencing and annotation.</title>
        <authorList>
            <consortium name="The Broad Institute Genomics Platform"/>
            <consortium name="The Broad Institute Genome Sequencing Center for Infectious Disease"/>
            <person name="Wu L."/>
            <person name="Ma J."/>
        </authorList>
    </citation>
    <scope>NUCLEOTIDE SEQUENCE [LARGE SCALE GENOMIC DNA]</scope>
    <source>
        <strain evidence="3 4">CGMCC 1.12859</strain>
    </source>
</reference>
<evidence type="ECO:0000256" key="1">
    <source>
        <dbReference type="SAM" id="MobiDB-lite"/>
    </source>
</evidence>
<dbReference type="InterPro" id="IPR038678">
    <property type="entry name" value="Spondin_N_sf"/>
</dbReference>
<feature type="region of interest" description="Disordered" evidence="1">
    <location>
        <begin position="1"/>
        <end position="28"/>
    </location>
</feature>